<dbReference type="Proteomes" id="UP000530234">
    <property type="component" value="Unassembled WGS sequence"/>
</dbReference>
<evidence type="ECO:0000256" key="1">
    <source>
        <dbReference type="SAM" id="MobiDB-lite"/>
    </source>
</evidence>
<dbReference type="AlphaFoldDB" id="A0A7W3XW40"/>
<evidence type="ECO:0000313" key="2">
    <source>
        <dbReference type="EMBL" id="MBB0229386.1"/>
    </source>
</evidence>
<feature type="region of interest" description="Disordered" evidence="1">
    <location>
        <begin position="99"/>
        <end position="127"/>
    </location>
</feature>
<protein>
    <submittedName>
        <fullName evidence="2">Uncharacterized protein</fullName>
    </submittedName>
</protein>
<dbReference type="EMBL" id="VKHS01000116">
    <property type="protein sequence ID" value="MBB0229386.1"/>
    <property type="molecule type" value="Genomic_DNA"/>
</dbReference>
<comment type="caution">
    <text evidence="2">The sequence shown here is derived from an EMBL/GenBank/DDBJ whole genome shotgun (WGS) entry which is preliminary data.</text>
</comment>
<sequence>MTNTETGDRPVIPIGTETIAHAAYDTDWHVYIEEGLPEGAGPLGYCTGVGPDEDFDPAAASRVLAAGGWETVGEWEPLPNTEEYPWRARVVRRDPADIAPVAPAADDDQEEGPVPGDYRPPGPGIVI</sequence>
<dbReference type="RefSeq" id="WP_182661823.1">
    <property type="nucleotide sequence ID" value="NZ_VKHS01000116.1"/>
</dbReference>
<reference evidence="3" key="1">
    <citation type="submission" date="2019-10" db="EMBL/GenBank/DDBJ databases">
        <title>Streptomyces sp. nov., a novel actinobacterium isolated from alkaline environment.</title>
        <authorList>
            <person name="Golinska P."/>
        </authorList>
    </citation>
    <scope>NUCLEOTIDE SEQUENCE [LARGE SCALE GENOMIC DNA]</scope>
    <source>
        <strain evidence="3">DSM 42108</strain>
    </source>
</reference>
<accession>A0A7W3XW40</accession>
<gene>
    <name evidence="2" type="ORF">FOE67_07620</name>
</gene>
<name>A0A7W3XW40_9ACTN</name>
<proteinExistence type="predicted"/>
<organism evidence="2 3">
    <name type="scientific">Streptomyces calidiresistens</name>
    <dbReference type="NCBI Taxonomy" id="1485586"/>
    <lineage>
        <taxon>Bacteria</taxon>
        <taxon>Bacillati</taxon>
        <taxon>Actinomycetota</taxon>
        <taxon>Actinomycetes</taxon>
        <taxon>Kitasatosporales</taxon>
        <taxon>Streptomycetaceae</taxon>
        <taxon>Streptomyces</taxon>
    </lineage>
</organism>
<keyword evidence="3" id="KW-1185">Reference proteome</keyword>
<evidence type="ECO:0000313" key="3">
    <source>
        <dbReference type="Proteomes" id="UP000530234"/>
    </source>
</evidence>
<feature type="compositionally biased region" description="Pro residues" evidence="1">
    <location>
        <begin position="118"/>
        <end position="127"/>
    </location>
</feature>